<feature type="compositionally biased region" description="Low complexity" evidence="1">
    <location>
        <begin position="260"/>
        <end position="278"/>
    </location>
</feature>
<feature type="transmembrane region" description="Helical" evidence="2">
    <location>
        <begin position="189"/>
        <end position="209"/>
    </location>
</feature>
<evidence type="ECO:0000256" key="1">
    <source>
        <dbReference type="SAM" id="MobiDB-lite"/>
    </source>
</evidence>
<feature type="transmembrane region" description="Helical" evidence="2">
    <location>
        <begin position="163"/>
        <end position="182"/>
    </location>
</feature>
<feature type="transmembrane region" description="Helical" evidence="2">
    <location>
        <begin position="221"/>
        <end position="241"/>
    </location>
</feature>
<feature type="region of interest" description="Disordered" evidence="1">
    <location>
        <begin position="243"/>
        <end position="278"/>
    </location>
</feature>
<gene>
    <name evidence="3" type="ORF">ACFP81_12085</name>
</gene>
<organism evidence="3 4">
    <name type="scientific">Deinococcus lacus</name>
    <dbReference type="NCBI Taxonomy" id="392561"/>
    <lineage>
        <taxon>Bacteria</taxon>
        <taxon>Thermotogati</taxon>
        <taxon>Deinococcota</taxon>
        <taxon>Deinococci</taxon>
        <taxon>Deinococcales</taxon>
        <taxon>Deinococcaceae</taxon>
        <taxon>Deinococcus</taxon>
    </lineage>
</organism>
<evidence type="ECO:0000313" key="4">
    <source>
        <dbReference type="Proteomes" id="UP001596297"/>
    </source>
</evidence>
<accession>A0ABW1YGT1</accession>
<evidence type="ECO:0000313" key="3">
    <source>
        <dbReference type="EMBL" id="MFC6592658.1"/>
    </source>
</evidence>
<comment type="caution">
    <text evidence="3">The sequence shown here is derived from an EMBL/GenBank/DDBJ whole genome shotgun (WGS) entry which is preliminary data.</text>
</comment>
<keyword evidence="4" id="KW-1185">Reference proteome</keyword>
<proteinExistence type="predicted"/>
<feature type="transmembrane region" description="Helical" evidence="2">
    <location>
        <begin position="90"/>
        <end position="110"/>
    </location>
</feature>
<feature type="transmembrane region" description="Helical" evidence="2">
    <location>
        <begin position="130"/>
        <end position="151"/>
    </location>
</feature>
<reference evidence="4" key="1">
    <citation type="journal article" date="2019" name="Int. J. Syst. Evol. Microbiol.">
        <title>The Global Catalogue of Microorganisms (GCM) 10K type strain sequencing project: providing services to taxonomists for standard genome sequencing and annotation.</title>
        <authorList>
            <consortium name="The Broad Institute Genomics Platform"/>
            <consortium name="The Broad Institute Genome Sequencing Center for Infectious Disease"/>
            <person name="Wu L."/>
            <person name="Ma J."/>
        </authorList>
    </citation>
    <scope>NUCLEOTIDE SEQUENCE [LARGE SCALE GENOMIC DNA]</scope>
    <source>
        <strain evidence="4">CGMCC 1.15772</strain>
    </source>
</reference>
<feature type="transmembrane region" description="Helical" evidence="2">
    <location>
        <begin position="59"/>
        <end position="78"/>
    </location>
</feature>
<evidence type="ECO:0000256" key="2">
    <source>
        <dbReference type="SAM" id="Phobius"/>
    </source>
</evidence>
<dbReference type="EMBL" id="JBHSWD010000002">
    <property type="protein sequence ID" value="MFC6592658.1"/>
    <property type="molecule type" value="Genomic_DNA"/>
</dbReference>
<keyword evidence="2" id="KW-0472">Membrane</keyword>
<protein>
    <submittedName>
        <fullName evidence="3">Uncharacterized protein</fullName>
    </submittedName>
</protein>
<name>A0ABW1YGT1_9DEIO</name>
<keyword evidence="2" id="KW-0812">Transmembrane</keyword>
<dbReference type="Proteomes" id="UP001596297">
    <property type="component" value="Unassembled WGS sequence"/>
</dbReference>
<dbReference type="RefSeq" id="WP_380083779.1">
    <property type="nucleotide sequence ID" value="NZ_JBHSWD010000002.1"/>
</dbReference>
<sequence length="278" mass="30093">MNLLPLAFLATLAHTLWLAVEWGPAGQQPLVGNLHYLAAIEFSAAAAVQTALRHRGRGAVFASAILAAVVAEGLLIWLETGPPAPRATEWAAEGFYYLSYFLIGVSMLRYSRRRRRAYNRLGHRSLLDSLVVTLLVAGGLWELFLSEVFLQSALPLWERTVQLGYPAADLLLLGILWTLLNAESRPAPALLVAGAGLLAYLAGDILYSYQVLYGAYLPGQWLDLTWTWGTLALVLSTRMLLEKPQPPPRKPGAARDRNSPALPGWAGGLLAATDGAAA</sequence>
<keyword evidence="2" id="KW-1133">Transmembrane helix</keyword>